<proteinExistence type="predicted"/>
<sequence length="553" mass="62660">MTTPTPNDPSFSRAPSPELPARLNIVLQPPNPIIRQALADTAPPNANIPENVKNWVVDLVTNVVEEMRQQTVAHYENLIQRQAHTMERNTMEFHNRTVFLDQHRQQIESRMSDLEKTSSALFEDHKNTNDSLVAFDDEIKDLQTRMEDLKKSHDRLRAWASTQGRKAGQGGTNVDDTDDDDEPSFGRKGKGVKIDQPEKYGGNKDGVNLDDWLEQVMLWLKYTGHTKDESKIMSTLLLLKGGAREYMRHWITEINENNKAPGTWDDKKRTELEAFVKKDHRDFRKFAEDFRPKATGTGFSDQDLIEKIKKHIPEKTWLLMLADTTKDNWPKKWTEFLTFALRIFTSLQREGHHAKAETKDPNAMEVDAVGKKGKSKSGKARSVQDDKLVCANCKKNKPTFFKSSKRFGKYCTDCFKLDHVKRQIEKEKEAAAKKKDGKKKDDARNKSKSSKTRQVASDSASSDSEMDTDSGPDIKKHKSSSSKTKGKGKETAAHISDRSIHSESEPDASESDEDFAAILSRLRHLRANGSSSSRKAGEGSSRKDRKGFLKGDL</sequence>
<dbReference type="RefSeq" id="XP_040758274.1">
    <property type="nucleotide sequence ID" value="XM_040913455.1"/>
</dbReference>
<dbReference type="GeneID" id="63830483"/>
<feature type="compositionally biased region" description="Basic and acidic residues" evidence="1">
    <location>
        <begin position="352"/>
        <end position="362"/>
    </location>
</feature>
<protein>
    <submittedName>
        <fullName evidence="2">Uncharacterized protein</fullName>
    </submittedName>
</protein>
<organism evidence="2 3">
    <name type="scientific">Laetiporus sulphureus 93-53</name>
    <dbReference type="NCBI Taxonomy" id="1314785"/>
    <lineage>
        <taxon>Eukaryota</taxon>
        <taxon>Fungi</taxon>
        <taxon>Dikarya</taxon>
        <taxon>Basidiomycota</taxon>
        <taxon>Agaricomycotina</taxon>
        <taxon>Agaricomycetes</taxon>
        <taxon>Polyporales</taxon>
        <taxon>Laetiporus</taxon>
    </lineage>
</organism>
<feature type="region of interest" description="Disordered" evidence="1">
    <location>
        <begin position="428"/>
        <end position="553"/>
    </location>
</feature>
<dbReference type="STRING" id="1314785.A0A165B970"/>
<dbReference type="EMBL" id="KV427683">
    <property type="protein sequence ID" value="KZT00534.1"/>
    <property type="molecule type" value="Genomic_DNA"/>
</dbReference>
<accession>A0A165B970</accession>
<gene>
    <name evidence="2" type="ORF">LAESUDRAFT_764528</name>
</gene>
<dbReference type="AlphaFoldDB" id="A0A165B970"/>
<evidence type="ECO:0000313" key="2">
    <source>
        <dbReference type="EMBL" id="KZT00534.1"/>
    </source>
</evidence>
<dbReference type="InParanoid" id="A0A165B970"/>
<name>A0A165B970_9APHY</name>
<feature type="region of interest" description="Disordered" evidence="1">
    <location>
        <begin position="352"/>
        <end position="381"/>
    </location>
</feature>
<feature type="compositionally biased region" description="Basic and acidic residues" evidence="1">
    <location>
        <begin position="535"/>
        <end position="553"/>
    </location>
</feature>
<evidence type="ECO:0000313" key="3">
    <source>
        <dbReference type="Proteomes" id="UP000076871"/>
    </source>
</evidence>
<dbReference type="Proteomes" id="UP000076871">
    <property type="component" value="Unassembled WGS sequence"/>
</dbReference>
<feature type="compositionally biased region" description="Basic and acidic residues" evidence="1">
    <location>
        <begin position="428"/>
        <end position="445"/>
    </location>
</feature>
<dbReference type="OrthoDB" id="2768905at2759"/>
<feature type="compositionally biased region" description="Basic and acidic residues" evidence="1">
    <location>
        <begin position="192"/>
        <end position="201"/>
    </location>
</feature>
<feature type="region of interest" description="Disordered" evidence="1">
    <location>
        <begin position="160"/>
        <end position="201"/>
    </location>
</feature>
<evidence type="ECO:0000256" key="1">
    <source>
        <dbReference type="SAM" id="MobiDB-lite"/>
    </source>
</evidence>
<feature type="compositionally biased region" description="Acidic residues" evidence="1">
    <location>
        <begin position="505"/>
        <end position="515"/>
    </location>
</feature>
<feature type="compositionally biased region" description="Basic residues" evidence="1">
    <location>
        <begin position="475"/>
        <end position="486"/>
    </location>
</feature>
<feature type="compositionally biased region" description="Basic and acidic residues" evidence="1">
    <location>
        <begin position="487"/>
        <end position="504"/>
    </location>
</feature>
<reference evidence="2 3" key="1">
    <citation type="journal article" date="2016" name="Mol. Biol. Evol.">
        <title>Comparative Genomics of Early-Diverging Mushroom-Forming Fungi Provides Insights into the Origins of Lignocellulose Decay Capabilities.</title>
        <authorList>
            <person name="Nagy L.G."/>
            <person name="Riley R."/>
            <person name="Tritt A."/>
            <person name="Adam C."/>
            <person name="Daum C."/>
            <person name="Floudas D."/>
            <person name="Sun H."/>
            <person name="Yadav J.S."/>
            <person name="Pangilinan J."/>
            <person name="Larsson K.H."/>
            <person name="Matsuura K."/>
            <person name="Barry K."/>
            <person name="Labutti K."/>
            <person name="Kuo R."/>
            <person name="Ohm R.A."/>
            <person name="Bhattacharya S.S."/>
            <person name="Shirouzu T."/>
            <person name="Yoshinaga Y."/>
            <person name="Martin F.M."/>
            <person name="Grigoriev I.V."/>
            <person name="Hibbett D.S."/>
        </authorList>
    </citation>
    <scope>NUCLEOTIDE SEQUENCE [LARGE SCALE GENOMIC DNA]</scope>
    <source>
        <strain evidence="2 3">93-53</strain>
    </source>
</reference>
<keyword evidence="3" id="KW-1185">Reference proteome</keyword>